<reference evidence="4" key="1">
    <citation type="journal article" date="2019" name="Int. J. Syst. Evol. Microbiol.">
        <title>The Global Catalogue of Microorganisms (GCM) 10K type strain sequencing project: providing services to taxonomists for standard genome sequencing and annotation.</title>
        <authorList>
            <consortium name="The Broad Institute Genomics Platform"/>
            <consortium name="The Broad Institute Genome Sequencing Center for Infectious Disease"/>
            <person name="Wu L."/>
            <person name="Ma J."/>
        </authorList>
    </citation>
    <scope>NUCLEOTIDE SEQUENCE [LARGE SCALE GENOMIC DNA]</scope>
    <source>
        <strain evidence="4">JCM 18055</strain>
    </source>
</reference>
<organism evidence="3 4">
    <name type="scientific">Pseudonocardia yuanmonensis</name>
    <dbReference type="NCBI Taxonomy" id="1095914"/>
    <lineage>
        <taxon>Bacteria</taxon>
        <taxon>Bacillati</taxon>
        <taxon>Actinomycetota</taxon>
        <taxon>Actinomycetes</taxon>
        <taxon>Pseudonocardiales</taxon>
        <taxon>Pseudonocardiaceae</taxon>
        <taxon>Pseudonocardia</taxon>
    </lineage>
</organism>
<evidence type="ECO:0000313" key="4">
    <source>
        <dbReference type="Proteomes" id="UP001500325"/>
    </source>
</evidence>
<evidence type="ECO:0000256" key="1">
    <source>
        <dbReference type="ARBA" id="ARBA00006961"/>
    </source>
</evidence>
<dbReference type="PANTHER" id="PTHR30546">
    <property type="entry name" value="FLAVODOXIN-RELATED PROTEIN WRBA-RELATED"/>
    <property type="match status" value="1"/>
</dbReference>
<proteinExistence type="inferred from homology"/>
<accession>A0ABP8XIU7</accession>
<dbReference type="InterPro" id="IPR008254">
    <property type="entry name" value="Flavodoxin/NO_synth"/>
</dbReference>
<sequence>MSSHVQEAGSQDRARSAPRIAVVFYSATGNIAAMAEALAKGAGGEGAEVRLRPVRELAPREAIDRNPRWRAWVDSNPYPVTATLDDLEWADGIVLGSPTRFGGPAGQLKEFLDTTGGLWARGALASKVGTAFTSASTAHGGLESTILAMNNVFYHWGAIIMPVGYADPHLKESGNPYGGSFVSRGSAPPDDVALQACQLQGARFARITAQLAGAR</sequence>
<feature type="domain" description="Flavodoxin-like" evidence="2">
    <location>
        <begin position="20"/>
        <end position="212"/>
    </location>
</feature>
<dbReference type="InterPro" id="IPR010089">
    <property type="entry name" value="Flavoprotein_WrbA-like"/>
</dbReference>
<comment type="caution">
    <text evidence="3">The sequence shown here is derived from an EMBL/GenBank/DDBJ whole genome shotgun (WGS) entry which is preliminary data.</text>
</comment>
<dbReference type="PANTHER" id="PTHR30546:SF23">
    <property type="entry name" value="FLAVOPROTEIN-LIKE PROTEIN YCP4-RELATED"/>
    <property type="match status" value="1"/>
</dbReference>
<gene>
    <name evidence="3" type="primary">wrbA</name>
    <name evidence="3" type="ORF">GCM10023215_54650</name>
</gene>
<dbReference type="Gene3D" id="3.40.50.360">
    <property type="match status" value="1"/>
</dbReference>
<protein>
    <submittedName>
        <fullName evidence="3">NAD(P)H:quinone oxidoreductase</fullName>
    </submittedName>
</protein>
<name>A0ABP8XIU7_9PSEU</name>
<dbReference type="InterPro" id="IPR029039">
    <property type="entry name" value="Flavoprotein-like_sf"/>
</dbReference>
<dbReference type="NCBIfam" id="NF002999">
    <property type="entry name" value="PRK03767.1"/>
    <property type="match status" value="1"/>
</dbReference>
<dbReference type="Pfam" id="PF03358">
    <property type="entry name" value="FMN_red"/>
    <property type="match status" value="1"/>
</dbReference>
<dbReference type="RefSeq" id="WP_345383628.1">
    <property type="nucleotide sequence ID" value="NZ_BAABIC010000023.1"/>
</dbReference>
<dbReference type="PROSITE" id="PS50902">
    <property type="entry name" value="FLAVODOXIN_LIKE"/>
    <property type="match status" value="1"/>
</dbReference>
<keyword evidence="4" id="KW-1185">Reference proteome</keyword>
<dbReference type="Proteomes" id="UP001500325">
    <property type="component" value="Unassembled WGS sequence"/>
</dbReference>
<evidence type="ECO:0000313" key="3">
    <source>
        <dbReference type="EMBL" id="GAA4706964.1"/>
    </source>
</evidence>
<dbReference type="SUPFAM" id="SSF52218">
    <property type="entry name" value="Flavoproteins"/>
    <property type="match status" value="1"/>
</dbReference>
<comment type="similarity">
    <text evidence="1">Belongs to the WrbA family.</text>
</comment>
<dbReference type="EMBL" id="BAABIC010000023">
    <property type="protein sequence ID" value="GAA4706964.1"/>
    <property type="molecule type" value="Genomic_DNA"/>
</dbReference>
<dbReference type="NCBIfam" id="TIGR01755">
    <property type="entry name" value="flav_wrbA"/>
    <property type="match status" value="1"/>
</dbReference>
<evidence type="ECO:0000259" key="2">
    <source>
        <dbReference type="PROSITE" id="PS50902"/>
    </source>
</evidence>
<dbReference type="InterPro" id="IPR005025">
    <property type="entry name" value="FMN_Rdtase-like_dom"/>
</dbReference>